<reference evidence="2 3" key="1">
    <citation type="journal article" date="2013" name="Genome Biol.">
        <title>Genome of Acanthamoeba castellanii highlights extensive lateral gene transfer and early evolution of tyrosine kinase signaling.</title>
        <authorList>
            <person name="Clarke M."/>
            <person name="Lohan A.J."/>
            <person name="Liu B."/>
            <person name="Lagkouvardos I."/>
            <person name="Roy S."/>
            <person name="Zafar N."/>
            <person name="Bertelli C."/>
            <person name="Schilde C."/>
            <person name="Kianianmomeni A."/>
            <person name="Burglin T.R."/>
            <person name="Frech C."/>
            <person name="Turcotte B."/>
            <person name="Kopec K.O."/>
            <person name="Synnott J.M."/>
            <person name="Choo C."/>
            <person name="Paponov I."/>
            <person name="Finkler A."/>
            <person name="Soon Heng Tan C."/>
            <person name="Hutchins A.P."/>
            <person name="Weinmeier T."/>
            <person name="Rattei T."/>
            <person name="Chu J.S."/>
            <person name="Gimenez G."/>
            <person name="Irimia M."/>
            <person name="Rigden D.J."/>
            <person name="Fitzpatrick D.A."/>
            <person name="Lorenzo-Morales J."/>
            <person name="Bateman A."/>
            <person name="Chiu C.H."/>
            <person name="Tang P."/>
            <person name="Hegemann P."/>
            <person name="Fromm H."/>
            <person name="Raoult D."/>
            <person name="Greub G."/>
            <person name="Miranda-Saavedra D."/>
            <person name="Chen N."/>
            <person name="Nash P."/>
            <person name="Ginger M.L."/>
            <person name="Horn M."/>
            <person name="Schaap P."/>
            <person name="Caler L."/>
            <person name="Loftus B."/>
        </authorList>
    </citation>
    <scope>NUCLEOTIDE SEQUENCE [LARGE SCALE GENOMIC DNA]</scope>
    <source>
        <strain evidence="2 3">Neff</strain>
    </source>
</reference>
<sequence>MATTTNRIEKIVTRNPDHQSALELAQLPNVTFHVGHVESEELLREAIRGMDAVYLLANSFAIGEKAELHWSIRAFELARELGVKLFQFSGLDYLPNKAGYDPKFRCAHYDAKGRVSEWIKRQPVSPMKWAILTS</sequence>
<dbReference type="GeneID" id="14925083"/>
<name>L8HFZ8_ACACF</name>
<keyword evidence="3" id="KW-1185">Reference proteome</keyword>
<dbReference type="InterPro" id="IPR008030">
    <property type="entry name" value="NmrA-like"/>
</dbReference>
<evidence type="ECO:0000313" key="3">
    <source>
        <dbReference type="Proteomes" id="UP000011083"/>
    </source>
</evidence>
<proteinExistence type="predicted"/>
<dbReference type="Pfam" id="PF05368">
    <property type="entry name" value="NmrA"/>
    <property type="match status" value="1"/>
</dbReference>
<dbReference type="SUPFAM" id="SSF51735">
    <property type="entry name" value="NAD(P)-binding Rossmann-fold domains"/>
    <property type="match status" value="1"/>
</dbReference>
<evidence type="ECO:0000313" key="2">
    <source>
        <dbReference type="EMBL" id="ELR24065.1"/>
    </source>
</evidence>
<accession>L8HFZ8</accession>
<dbReference type="Proteomes" id="UP000011083">
    <property type="component" value="Unassembled WGS sequence"/>
</dbReference>
<gene>
    <name evidence="2" type="ORF">ACA1_019130</name>
</gene>
<dbReference type="AlphaFoldDB" id="L8HFZ8"/>
<feature type="non-terminal residue" evidence="2">
    <location>
        <position position="1"/>
    </location>
</feature>
<dbReference type="VEuPathDB" id="AmoebaDB:ACA1_019130"/>
<dbReference type="OrthoDB" id="300709at2759"/>
<dbReference type="Gene3D" id="3.40.50.720">
    <property type="entry name" value="NAD(P)-binding Rossmann-like Domain"/>
    <property type="match status" value="1"/>
</dbReference>
<dbReference type="EMBL" id="KB007838">
    <property type="protein sequence ID" value="ELR24065.1"/>
    <property type="molecule type" value="Genomic_DNA"/>
</dbReference>
<feature type="domain" description="NmrA-like" evidence="1">
    <location>
        <begin position="11"/>
        <end position="123"/>
    </location>
</feature>
<evidence type="ECO:0000259" key="1">
    <source>
        <dbReference type="Pfam" id="PF05368"/>
    </source>
</evidence>
<dbReference type="KEGG" id="acan:ACA1_019130"/>
<dbReference type="InterPro" id="IPR036291">
    <property type="entry name" value="NAD(P)-bd_dom_sf"/>
</dbReference>
<dbReference type="STRING" id="1257118.L8HFZ8"/>
<dbReference type="RefSeq" id="XP_004353593.1">
    <property type="nucleotide sequence ID" value="XM_004353541.1"/>
</dbReference>
<organism evidence="2 3">
    <name type="scientific">Acanthamoeba castellanii (strain ATCC 30010 / Neff)</name>
    <dbReference type="NCBI Taxonomy" id="1257118"/>
    <lineage>
        <taxon>Eukaryota</taxon>
        <taxon>Amoebozoa</taxon>
        <taxon>Discosea</taxon>
        <taxon>Longamoebia</taxon>
        <taxon>Centramoebida</taxon>
        <taxon>Acanthamoebidae</taxon>
        <taxon>Acanthamoeba</taxon>
    </lineage>
</organism>
<protein>
    <submittedName>
        <fullName evidence="2">(NmrA-like), putative</fullName>
    </submittedName>
</protein>